<organism evidence="1 2">
    <name type="scientific">Coleofasciculus chthonoplastes PCC 7420</name>
    <dbReference type="NCBI Taxonomy" id="118168"/>
    <lineage>
        <taxon>Bacteria</taxon>
        <taxon>Bacillati</taxon>
        <taxon>Cyanobacteriota</taxon>
        <taxon>Cyanophyceae</taxon>
        <taxon>Coleofasciculales</taxon>
        <taxon>Coleofasciculaceae</taxon>
        <taxon>Coleofasciculus</taxon>
    </lineage>
</organism>
<dbReference type="RefSeq" id="WP_006099126.1">
    <property type="nucleotide sequence ID" value="NZ_DS989843.1"/>
</dbReference>
<name>B4VKJ1_9CYAN</name>
<reference evidence="1 2" key="1">
    <citation type="submission" date="2008-07" db="EMBL/GenBank/DDBJ databases">
        <authorList>
            <person name="Tandeau de Marsac N."/>
            <person name="Ferriera S."/>
            <person name="Johnson J."/>
            <person name="Kravitz S."/>
            <person name="Beeson K."/>
            <person name="Sutton G."/>
            <person name="Rogers Y.-H."/>
            <person name="Friedman R."/>
            <person name="Frazier M."/>
            <person name="Venter J.C."/>
        </authorList>
    </citation>
    <scope>NUCLEOTIDE SEQUENCE [LARGE SCALE GENOMIC DNA]</scope>
    <source>
        <strain evidence="1 2">PCC 7420</strain>
    </source>
</reference>
<proteinExistence type="predicted"/>
<gene>
    <name evidence="1" type="ORF">MC7420_3189</name>
</gene>
<keyword evidence="2" id="KW-1185">Reference proteome</keyword>
<dbReference type="HOGENOM" id="CLU_2805045_0_0_3"/>
<protein>
    <submittedName>
        <fullName evidence="1">Uncharacterized protein</fullName>
    </submittedName>
</protein>
<dbReference type="EMBL" id="DS989843">
    <property type="protein sequence ID" value="EDX77865.1"/>
    <property type="molecule type" value="Genomic_DNA"/>
</dbReference>
<sequence length="67" mass="7732">MGVKTCLCCGHPLLRHVRRQGIYWFCTVCHQEMIPLKPSQSPIRVDTLQLMPNSQILRSRPLETVQS</sequence>
<dbReference type="OrthoDB" id="495562at2"/>
<evidence type="ECO:0000313" key="1">
    <source>
        <dbReference type="EMBL" id="EDX77865.1"/>
    </source>
</evidence>
<dbReference type="Proteomes" id="UP000003835">
    <property type="component" value="Unassembled WGS sequence"/>
</dbReference>
<evidence type="ECO:0000313" key="2">
    <source>
        <dbReference type="Proteomes" id="UP000003835"/>
    </source>
</evidence>
<dbReference type="eggNOG" id="ENOG5032CX2">
    <property type="taxonomic scope" value="Bacteria"/>
</dbReference>
<dbReference type="AlphaFoldDB" id="B4VKJ1"/>
<accession>B4VKJ1</accession>